<dbReference type="InterPro" id="IPR004839">
    <property type="entry name" value="Aminotransferase_I/II_large"/>
</dbReference>
<dbReference type="InterPro" id="IPR015424">
    <property type="entry name" value="PyrdxlP-dep_Trfase"/>
</dbReference>
<evidence type="ECO:0000256" key="6">
    <source>
        <dbReference type="RuleBase" id="RU000481"/>
    </source>
</evidence>
<accession>A0A2U2BAF2</accession>
<dbReference type="PANTHER" id="PTHR46383:SF1">
    <property type="entry name" value="ASPARTATE AMINOTRANSFERASE"/>
    <property type="match status" value="1"/>
</dbReference>
<dbReference type="InterPro" id="IPR015422">
    <property type="entry name" value="PyrdxlP-dep_Trfase_small"/>
</dbReference>
<keyword evidence="4 6" id="KW-0808">Transferase</keyword>
<dbReference type="InterPro" id="IPR004838">
    <property type="entry name" value="NHTrfase_class1_PyrdxlP-BS"/>
</dbReference>
<evidence type="ECO:0000259" key="7">
    <source>
        <dbReference type="Pfam" id="PF00155"/>
    </source>
</evidence>
<dbReference type="InterPro" id="IPR015421">
    <property type="entry name" value="PyrdxlP-dep_Trfase_major"/>
</dbReference>
<reference evidence="8 9" key="1">
    <citation type="submission" date="2018-05" db="EMBL/GenBank/DDBJ databases">
        <title>Marinilabilia rubrum sp. nov., isolated from saltern sediment.</title>
        <authorList>
            <person name="Zhang R."/>
        </authorList>
    </citation>
    <scope>NUCLEOTIDE SEQUENCE [LARGE SCALE GENOMIC DNA]</scope>
    <source>
        <strain evidence="8 9">WTE16</strain>
    </source>
</reference>
<dbReference type="InterPro" id="IPR050596">
    <property type="entry name" value="AspAT/PAT-like"/>
</dbReference>
<protein>
    <recommendedName>
        <fullName evidence="6">Aminotransferase</fullName>
        <ecNumber evidence="6">2.6.1.-</ecNumber>
    </recommendedName>
</protein>
<comment type="similarity">
    <text evidence="2 6">Belongs to the class-I pyridoxal-phosphate-dependent aminotransferase family.</text>
</comment>
<proteinExistence type="inferred from homology"/>
<evidence type="ECO:0000256" key="1">
    <source>
        <dbReference type="ARBA" id="ARBA00001933"/>
    </source>
</evidence>
<dbReference type="PROSITE" id="PS00105">
    <property type="entry name" value="AA_TRANSFER_CLASS_1"/>
    <property type="match status" value="1"/>
</dbReference>
<evidence type="ECO:0000256" key="5">
    <source>
        <dbReference type="ARBA" id="ARBA00022898"/>
    </source>
</evidence>
<dbReference type="OrthoDB" id="9802328at2"/>
<evidence type="ECO:0000256" key="3">
    <source>
        <dbReference type="ARBA" id="ARBA00022576"/>
    </source>
</evidence>
<keyword evidence="5" id="KW-0663">Pyridoxal phosphate</keyword>
<gene>
    <name evidence="8" type="ORF">DDZ16_06690</name>
</gene>
<dbReference type="Pfam" id="PF00155">
    <property type="entry name" value="Aminotran_1_2"/>
    <property type="match status" value="1"/>
</dbReference>
<dbReference type="RefSeq" id="WP_109263667.1">
    <property type="nucleotide sequence ID" value="NZ_QEWP01000004.1"/>
</dbReference>
<keyword evidence="9" id="KW-1185">Reference proteome</keyword>
<comment type="cofactor">
    <cofactor evidence="1 6">
        <name>pyridoxal 5'-phosphate</name>
        <dbReference type="ChEBI" id="CHEBI:597326"/>
    </cofactor>
</comment>
<evidence type="ECO:0000313" key="9">
    <source>
        <dbReference type="Proteomes" id="UP000244956"/>
    </source>
</evidence>
<dbReference type="GO" id="GO:0008483">
    <property type="term" value="F:transaminase activity"/>
    <property type="evidence" value="ECO:0007669"/>
    <property type="project" value="UniProtKB-KW"/>
</dbReference>
<keyword evidence="3 6" id="KW-0032">Aminotransferase</keyword>
<dbReference type="AlphaFoldDB" id="A0A2U2BAF2"/>
<dbReference type="GO" id="GO:0006520">
    <property type="term" value="P:amino acid metabolic process"/>
    <property type="evidence" value="ECO:0007669"/>
    <property type="project" value="InterPro"/>
</dbReference>
<evidence type="ECO:0000256" key="4">
    <source>
        <dbReference type="ARBA" id="ARBA00022679"/>
    </source>
</evidence>
<dbReference type="Proteomes" id="UP000244956">
    <property type="component" value="Unassembled WGS sequence"/>
</dbReference>
<feature type="domain" description="Aminotransferase class I/classII large" evidence="7">
    <location>
        <begin position="32"/>
        <end position="389"/>
    </location>
</feature>
<name>A0A2U2BAF2_9BACT</name>
<sequence length="397" mass="44095">MEQLSQRLAQLAESETIAMSQRSRELREQGYDIINLSLGEPDFPSPEHVKDAAKKAIDENFTTYPPVPGIPQLREAIAEKFQRDNNIDYKPSQIVVSTGGKQALANAIYSLVDEGDEIIIPSPYWVSYPAMAQLAGGKSVFVYAGIDQDFKMTPEQLEEAITEKTKVLLINSPSNPTGSVYSYEELLGLAEVLERHPRVFIISDEIYEYINYDEKHHSLAEFEGLKDRVVIVNGVSKGFAMTGWRIGYIAAPEWLASACSRIQGQYTSGANSISQKAALAAIEGPMDYTFKMVEAFRRRKDLVVKLAREIPGLKVNDPAGAFYLFPNVSSFLGKSYNGKTIENARDMSFYLLEVAHVATVTGTAFGNKNCIRFSYATSDDLLVEAMKRIKKALADLV</sequence>
<dbReference type="PANTHER" id="PTHR46383">
    <property type="entry name" value="ASPARTATE AMINOTRANSFERASE"/>
    <property type="match status" value="1"/>
</dbReference>
<dbReference type="Gene3D" id="3.90.1150.10">
    <property type="entry name" value="Aspartate Aminotransferase, domain 1"/>
    <property type="match status" value="1"/>
</dbReference>
<dbReference type="GO" id="GO:0030170">
    <property type="term" value="F:pyridoxal phosphate binding"/>
    <property type="evidence" value="ECO:0007669"/>
    <property type="project" value="InterPro"/>
</dbReference>
<comment type="caution">
    <text evidence="8">The sequence shown here is derived from an EMBL/GenBank/DDBJ whole genome shotgun (WGS) entry which is preliminary data.</text>
</comment>
<evidence type="ECO:0000256" key="2">
    <source>
        <dbReference type="ARBA" id="ARBA00007441"/>
    </source>
</evidence>
<dbReference type="FunFam" id="3.40.640.10:FF:000033">
    <property type="entry name" value="Aspartate aminotransferase"/>
    <property type="match status" value="1"/>
</dbReference>
<organism evidence="8 9">
    <name type="scientific">Marinilabilia rubra</name>
    <dbReference type="NCBI Taxonomy" id="2162893"/>
    <lineage>
        <taxon>Bacteria</taxon>
        <taxon>Pseudomonadati</taxon>
        <taxon>Bacteroidota</taxon>
        <taxon>Bacteroidia</taxon>
        <taxon>Marinilabiliales</taxon>
        <taxon>Marinilabiliaceae</taxon>
        <taxon>Marinilabilia</taxon>
    </lineage>
</organism>
<dbReference type="EMBL" id="QEWP01000004">
    <property type="protein sequence ID" value="PWE00044.1"/>
    <property type="molecule type" value="Genomic_DNA"/>
</dbReference>
<dbReference type="CDD" id="cd00609">
    <property type="entry name" value="AAT_like"/>
    <property type="match status" value="1"/>
</dbReference>
<dbReference type="SUPFAM" id="SSF53383">
    <property type="entry name" value="PLP-dependent transferases"/>
    <property type="match status" value="1"/>
</dbReference>
<dbReference type="EC" id="2.6.1.-" evidence="6"/>
<evidence type="ECO:0000313" key="8">
    <source>
        <dbReference type="EMBL" id="PWE00044.1"/>
    </source>
</evidence>
<dbReference type="PRINTS" id="PR00753">
    <property type="entry name" value="ACCSYNTHASE"/>
</dbReference>
<dbReference type="Gene3D" id="3.40.640.10">
    <property type="entry name" value="Type I PLP-dependent aspartate aminotransferase-like (Major domain)"/>
    <property type="match status" value="1"/>
</dbReference>